<feature type="transmembrane region" description="Helical" evidence="1">
    <location>
        <begin position="203"/>
        <end position="223"/>
    </location>
</feature>
<dbReference type="Proteomes" id="UP001153069">
    <property type="component" value="Unassembled WGS sequence"/>
</dbReference>
<sequence length="482" mass="53744">MMKLPIQLVLLLALFALEATAFGFAFHFASPSSPTTGRWTTTTTTTRVSMASHAADDPETTGKRDRLRKRLKSLLRKPEDQPPLLVDLVVEEQQDDDQEVLEALSMDSASFFQEVEEQQNLKIKSDMNKGQIVSYRKPKESILSSTSSSTSSVEEMPDNKLLHLFGLLVGTLWWYIFSATEFLTRPDIFDVFGIYASGANGQLVYNAMSAYVPISQFCTYFFLWNLMTCKSLRQGQAWIGACIFACVPADTIVILFDPIGSKAATVSAFTLVTLIYGMILAYYLRQAAALEPNPTNDIYDSNNSKNILQEIIHYRPPADLQNTHMAIDFARAFGAFTVTVAAMKDQLFLGNVGALYYGTLFVVVAHSALEMVLTTVTPGLDLCKYKGWIKFQTFMSLFQMFAATYIAHVAPEEELSIWDDLVYSLLFGSAAAALQEFAALWGEDVDFDQKVGMANAHIMVCGPEDDECLLDEGEQYGYRIEQ</sequence>
<keyword evidence="1" id="KW-0472">Membrane</keyword>
<evidence type="ECO:0000313" key="4">
    <source>
        <dbReference type="Proteomes" id="UP001153069"/>
    </source>
</evidence>
<dbReference type="EMBL" id="CAICTM010000436">
    <property type="protein sequence ID" value="CAB9510459.1"/>
    <property type="molecule type" value="Genomic_DNA"/>
</dbReference>
<dbReference type="OrthoDB" id="10525921at2759"/>
<feature type="transmembrane region" description="Helical" evidence="1">
    <location>
        <begin position="263"/>
        <end position="284"/>
    </location>
</feature>
<name>A0A9N8DXU3_9STRA</name>
<reference evidence="3" key="1">
    <citation type="submission" date="2020-06" db="EMBL/GenBank/DDBJ databases">
        <authorList>
            <consortium name="Plant Systems Biology data submission"/>
        </authorList>
    </citation>
    <scope>NUCLEOTIDE SEQUENCE</scope>
    <source>
        <strain evidence="3">D6</strain>
    </source>
</reference>
<feature type="transmembrane region" description="Helical" evidence="1">
    <location>
        <begin position="235"/>
        <end position="256"/>
    </location>
</feature>
<keyword evidence="4" id="KW-1185">Reference proteome</keyword>
<evidence type="ECO:0000256" key="1">
    <source>
        <dbReference type="SAM" id="Phobius"/>
    </source>
</evidence>
<feature type="chain" id="PRO_5040167055" evidence="2">
    <location>
        <begin position="22"/>
        <end position="482"/>
    </location>
</feature>
<evidence type="ECO:0000256" key="2">
    <source>
        <dbReference type="SAM" id="SignalP"/>
    </source>
</evidence>
<evidence type="ECO:0000313" key="3">
    <source>
        <dbReference type="EMBL" id="CAB9510459.1"/>
    </source>
</evidence>
<feature type="transmembrane region" description="Helical" evidence="1">
    <location>
        <begin position="354"/>
        <end position="376"/>
    </location>
</feature>
<gene>
    <name evidence="3" type="ORF">SEMRO_437_G142810.1</name>
</gene>
<keyword evidence="2" id="KW-0732">Signal</keyword>
<protein>
    <submittedName>
        <fullName evidence="3">Uncharacterized protein</fullName>
    </submittedName>
</protein>
<accession>A0A9N8DXU3</accession>
<keyword evidence="1" id="KW-1133">Transmembrane helix</keyword>
<feature type="transmembrane region" description="Helical" evidence="1">
    <location>
        <begin position="161"/>
        <end position="183"/>
    </location>
</feature>
<proteinExistence type="predicted"/>
<keyword evidence="1" id="KW-0812">Transmembrane</keyword>
<comment type="caution">
    <text evidence="3">The sequence shown here is derived from an EMBL/GenBank/DDBJ whole genome shotgun (WGS) entry which is preliminary data.</text>
</comment>
<organism evidence="3 4">
    <name type="scientific">Seminavis robusta</name>
    <dbReference type="NCBI Taxonomy" id="568900"/>
    <lineage>
        <taxon>Eukaryota</taxon>
        <taxon>Sar</taxon>
        <taxon>Stramenopiles</taxon>
        <taxon>Ochrophyta</taxon>
        <taxon>Bacillariophyta</taxon>
        <taxon>Bacillariophyceae</taxon>
        <taxon>Bacillariophycidae</taxon>
        <taxon>Naviculales</taxon>
        <taxon>Naviculaceae</taxon>
        <taxon>Seminavis</taxon>
    </lineage>
</organism>
<feature type="signal peptide" evidence="2">
    <location>
        <begin position="1"/>
        <end position="21"/>
    </location>
</feature>
<dbReference type="AlphaFoldDB" id="A0A9N8DXU3"/>